<feature type="transmembrane region" description="Helical" evidence="2">
    <location>
        <begin position="6"/>
        <end position="27"/>
    </location>
</feature>
<keyword evidence="2" id="KW-0472">Membrane</keyword>
<reference evidence="3 4" key="1">
    <citation type="submission" date="2020-05" db="EMBL/GenBank/DDBJ databases">
        <authorList>
            <person name="Campoy J."/>
            <person name="Schneeberger K."/>
            <person name="Spophaly S."/>
        </authorList>
    </citation>
    <scope>NUCLEOTIDE SEQUENCE [LARGE SCALE GENOMIC DNA]</scope>
    <source>
        <strain evidence="3">PruArmRojPasFocal</strain>
    </source>
</reference>
<feature type="region of interest" description="Disordered" evidence="1">
    <location>
        <begin position="45"/>
        <end position="76"/>
    </location>
</feature>
<dbReference type="Proteomes" id="UP000507222">
    <property type="component" value="Unassembled WGS sequence"/>
</dbReference>
<evidence type="ECO:0000256" key="2">
    <source>
        <dbReference type="SAM" id="Phobius"/>
    </source>
</evidence>
<keyword evidence="2" id="KW-1133">Transmembrane helix</keyword>
<dbReference type="AlphaFoldDB" id="A0A6J5U035"/>
<evidence type="ECO:0000256" key="1">
    <source>
        <dbReference type="SAM" id="MobiDB-lite"/>
    </source>
</evidence>
<protein>
    <submittedName>
        <fullName evidence="3">Uncharacterized protein</fullName>
    </submittedName>
</protein>
<keyword evidence="2" id="KW-0812">Transmembrane</keyword>
<dbReference type="EMBL" id="CAEKDK010000002">
    <property type="protein sequence ID" value="CAB4269422.1"/>
    <property type="molecule type" value="Genomic_DNA"/>
</dbReference>
<organism evidence="3 4">
    <name type="scientific">Prunus armeniaca</name>
    <name type="common">Apricot</name>
    <name type="synonym">Armeniaca vulgaris</name>
    <dbReference type="NCBI Taxonomy" id="36596"/>
    <lineage>
        <taxon>Eukaryota</taxon>
        <taxon>Viridiplantae</taxon>
        <taxon>Streptophyta</taxon>
        <taxon>Embryophyta</taxon>
        <taxon>Tracheophyta</taxon>
        <taxon>Spermatophyta</taxon>
        <taxon>Magnoliopsida</taxon>
        <taxon>eudicotyledons</taxon>
        <taxon>Gunneridae</taxon>
        <taxon>Pentapetalae</taxon>
        <taxon>rosids</taxon>
        <taxon>fabids</taxon>
        <taxon>Rosales</taxon>
        <taxon>Rosaceae</taxon>
        <taxon>Amygdaloideae</taxon>
        <taxon>Amygdaleae</taxon>
        <taxon>Prunus</taxon>
    </lineage>
</organism>
<name>A0A6J5U035_PRUAR</name>
<accession>A0A6J5U035</accession>
<sequence length="76" mass="8485">MAAKMIVSVLLGGLVLLLLYLYESLVLKQKRLRSKLEKQGSEGLLLPHSLGKYPRNEEDGQTRGYEVKGPPSFHCS</sequence>
<evidence type="ECO:0000313" key="3">
    <source>
        <dbReference type="EMBL" id="CAB4269422.1"/>
    </source>
</evidence>
<proteinExistence type="predicted"/>
<gene>
    <name evidence="3" type="ORF">CURHAP_LOCUS14979</name>
</gene>
<evidence type="ECO:0000313" key="4">
    <source>
        <dbReference type="Proteomes" id="UP000507222"/>
    </source>
</evidence>